<keyword evidence="4 11" id="KW-0808">Transferase</keyword>
<organism evidence="11 12">
    <name type="scientific">Streptomyces roseicoloratus</name>
    <dbReference type="NCBI Taxonomy" id="2508722"/>
    <lineage>
        <taxon>Bacteria</taxon>
        <taxon>Bacillati</taxon>
        <taxon>Actinomycetota</taxon>
        <taxon>Actinomycetes</taxon>
        <taxon>Kitasatosporales</taxon>
        <taxon>Streptomycetaceae</taxon>
        <taxon>Streptomyces</taxon>
    </lineage>
</organism>
<feature type="transmembrane region" description="Helical" evidence="9">
    <location>
        <begin position="208"/>
        <end position="226"/>
    </location>
</feature>
<reference evidence="11 12" key="1">
    <citation type="submission" date="2023-09" db="EMBL/GenBank/DDBJ databases">
        <title>Complete genome of Streptomyces roseicoloratus T14.</title>
        <authorList>
            <person name="Bashizi T."/>
            <person name="Kim M.-J."/>
            <person name="Lee G."/>
            <person name="Tagele S.B."/>
            <person name="Shin J.-H."/>
        </authorList>
    </citation>
    <scope>NUCLEOTIDE SEQUENCE [LARGE SCALE GENOMIC DNA]</scope>
    <source>
        <strain evidence="11 12">T14</strain>
    </source>
</reference>
<feature type="compositionally biased region" description="Low complexity" evidence="8">
    <location>
        <begin position="30"/>
        <end position="53"/>
    </location>
</feature>
<feature type="domain" description="Glycosyltransferase RgtA/B/C/D-like" evidence="10">
    <location>
        <begin position="141"/>
        <end position="248"/>
    </location>
</feature>
<dbReference type="RefSeq" id="WP_309549032.1">
    <property type="nucleotide sequence ID" value="NZ_CP133762.1"/>
</dbReference>
<evidence type="ECO:0000313" key="12">
    <source>
        <dbReference type="Proteomes" id="UP001250858"/>
    </source>
</evidence>
<evidence type="ECO:0000256" key="7">
    <source>
        <dbReference type="ARBA" id="ARBA00023136"/>
    </source>
</evidence>
<evidence type="ECO:0000256" key="5">
    <source>
        <dbReference type="ARBA" id="ARBA00022692"/>
    </source>
</evidence>
<evidence type="ECO:0000256" key="1">
    <source>
        <dbReference type="ARBA" id="ARBA00004651"/>
    </source>
</evidence>
<dbReference type="Proteomes" id="UP001250858">
    <property type="component" value="Chromosome"/>
</dbReference>
<evidence type="ECO:0000259" key="10">
    <source>
        <dbReference type="Pfam" id="PF13231"/>
    </source>
</evidence>
<keyword evidence="12" id="KW-1185">Reference proteome</keyword>
<feature type="transmembrane region" description="Helical" evidence="9">
    <location>
        <begin position="460"/>
        <end position="481"/>
    </location>
</feature>
<feature type="region of interest" description="Disordered" evidence="8">
    <location>
        <begin position="363"/>
        <end position="409"/>
    </location>
</feature>
<evidence type="ECO:0000256" key="8">
    <source>
        <dbReference type="SAM" id="MobiDB-lite"/>
    </source>
</evidence>
<feature type="transmembrane region" description="Helical" evidence="9">
    <location>
        <begin position="287"/>
        <end position="309"/>
    </location>
</feature>
<evidence type="ECO:0000256" key="4">
    <source>
        <dbReference type="ARBA" id="ARBA00022679"/>
    </source>
</evidence>
<evidence type="ECO:0000256" key="6">
    <source>
        <dbReference type="ARBA" id="ARBA00022989"/>
    </source>
</evidence>
<sequence>MGTPASVRGNGPDPARPGPTADPAGLRDSAAPTDPTDPAGLAPADPAAPAGHPAVRRRSAVGVGAGAGAARSTAARASHRRLPAGTWLWPGLLAFVLGLYGAGGPQLWEDELNSWDMATRSTGRLLETLQNVDAVLAAYYLLLHTWTALFGDSDLALRLPSVLAAAGAAVCTALIGARLAGPRAGRVAGLLFALTPVVSRYAQEARPYALVVLAVALATLLLLRALDRPDGKGRWAAYALALSAVGLLHLVALTALAGHVVAAAVAAKGIKGIKGVKGVKGVKGCPVLLYFGAAVLTGTAAAAPVLALGRSQAGRQISWIPSPDLWGLAAFWPQLFGSALTGGAVMALAALAWTGRQGRASRTAGAGAGAGVGADADGGDARSDSDSDSGSGPGSGFRSGSGPGSGPGPGSGLWSGFGSGFGSSPSAGAGADRAWLSAMTASAVAPPLILWAVSHGDVSYFYFRYLLFTLPAWAVLAGAALRTVRPRAVLAVLLAGLALLTLPEQRALREPYAHFWHGVDYRGAAAAIEKYHRPGDAVVYDRGDDYWRLLDAGVRHYLPDGLRPRDVFLARSAADRADLWASECPVPARCLRDEPRIWLVVPAGEADPLQALPPAQARALRAHYTATGTERLTGVTVALLVRKTGRTAEVAGERTGEEER</sequence>
<dbReference type="InterPro" id="IPR050297">
    <property type="entry name" value="LipidA_mod_glycosyltrf_83"/>
</dbReference>
<dbReference type="PANTHER" id="PTHR33908:SF3">
    <property type="entry name" value="UNDECAPRENYL PHOSPHATE-ALPHA-4-AMINO-4-DEOXY-L-ARABINOSE ARABINOSYL TRANSFERASE"/>
    <property type="match status" value="1"/>
</dbReference>
<accession>A0ABY9RY14</accession>
<feature type="compositionally biased region" description="Gly residues" evidence="8">
    <location>
        <begin position="391"/>
        <end position="409"/>
    </location>
</feature>
<dbReference type="EMBL" id="CP133762">
    <property type="protein sequence ID" value="WMX46573.1"/>
    <property type="molecule type" value="Genomic_DNA"/>
</dbReference>
<dbReference type="Pfam" id="PF13231">
    <property type="entry name" value="PMT_2"/>
    <property type="match status" value="1"/>
</dbReference>
<protein>
    <submittedName>
        <fullName evidence="11">Glycosyltransferase family 39 protein</fullName>
        <ecNumber evidence="11">2.4.-.-</ecNumber>
    </submittedName>
</protein>
<evidence type="ECO:0000256" key="3">
    <source>
        <dbReference type="ARBA" id="ARBA00022676"/>
    </source>
</evidence>
<dbReference type="GO" id="GO:0016757">
    <property type="term" value="F:glycosyltransferase activity"/>
    <property type="evidence" value="ECO:0007669"/>
    <property type="project" value="UniProtKB-KW"/>
</dbReference>
<feature type="transmembrane region" description="Helical" evidence="9">
    <location>
        <begin position="86"/>
        <end position="108"/>
    </location>
</feature>
<evidence type="ECO:0000256" key="2">
    <source>
        <dbReference type="ARBA" id="ARBA00022475"/>
    </source>
</evidence>
<keyword evidence="6 9" id="KW-1133">Transmembrane helix</keyword>
<proteinExistence type="predicted"/>
<feature type="transmembrane region" description="Helical" evidence="9">
    <location>
        <begin position="238"/>
        <end position="266"/>
    </location>
</feature>
<feature type="transmembrane region" description="Helical" evidence="9">
    <location>
        <begin position="157"/>
        <end position="177"/>
    </location>
</feature>
<keyword evidence="3 11" id="KW-0328">Glycosyltransferase</keyword>
<dbReference type="EC" id="2.4.-.-" evidence="11"/>
<dbReference type="PANTHER" id="PTHR33908">
    <property type="entry name" value="MANNOSYLTRANSFERASE YKCB-RELATED"/>
    <property type="match status" value="1"/>
</dbReference>
<evidence type="ECO:0000256" key="9">
    <source>
        <dbReference type="SAM" id="Phobius"/>
    </source>
</evidence>
<feature type="region of interest" description="Disordered" evidence="8">
    <location>
        <begin position="1"/>
        <end position="57"/>
    </location>
</feature>
<dbReference type="InterPro" id="IPR038731">
    <property type="entry name" value="RgtA/B/C-like"/>
</dbReference>
<comment type="subcellular location">
    <subcellularLocation>
        <location evidence="1">Cell membrane</location>
        <topology evidence="1">Multi-pass membrane protein</topology>
    </subcellularLocation>
</comment>
<evidence type="ECO:0000313" key="11">
    <source>
        <dbReference type="EMBL" id="WMX46573.1"/>
    </source>
</evidence>
<gene>
    <name evidence="11" type="ORF">RGF97_19470</name>
</gene>
<feature type="transmembrane region" description="Helical" evidence="9">
    <location>
        <begin position="329"/>
        <end position="353"/>
    </location>
</feature>
<keyword evidence="7 9" id="KW-0472">Membrane</keyword>
<name>A0ABY9RY14_9ACTN</name>
<keyword evidence="5 9" id="KW-0812">Transmembrane</keyword>
<keyword evidence="2" id="KW-1003">Cell membrane</keyword>